<dbReference type="RefSeq" id="WP_305991698.1">
    <property type="nucleotide sequence ID" value="NZ_JAVAMP010000003.1"/>
</dbReference>
<evidence type="ECO:0000259" key="7">
    <source>
        <dbReference type="PROSITE" id="PS50110"/>
    </source>
</evidence>
<dbReference type="InterPro" id="IPR016032">
    <property type="entry name" value="Sig_transdc_resp-reg_C-effctor"/>
</dbReference>
<dbReference type="CDD" id="cd17535">
    <property type="entry name" value="REC_NarL-like"/>
    <property type="match status" value="1"/>
</dbReference>
<evidence type="ECO:0000259" key="6">
    <source>
        <dbReference type="PROSITE" id="PS50043"/>
    </source>
</evidence>
<gene>
    <name evidence="8" type="ORF">Q5Y73_09720</name>
</gene>
<keyword evidence="9" id="KW-1185">Reference proteome</keyword>
<dbReference type="SMART" id="SM00421">
    <property type="entry name" value="HTH_LUXR"/>
    <property type="match status" value="1"/>
</dbReference>
<dbReference type="PROSITE" id="PS50043">
    <property type="entry name" value="HTH_LUXR_2"/>
    <property type="match status" value="1"/>
</dbReference>
<dbReference type="SMART" id="SM00448">
    <property type="entry name" value="REC"/>
    <property type="match status" value="1"/>
</dbReference>
<dbReference type="InterPro" id="IPR000792">
    <property type="entry name" value="Tscrpt_reg_LuxR_C"/>
</dbReference>
<evidence type="ECO:0000256" key="1">
    <source>
        <dbReference type="ARBA" id="ARBA00022553"/>
    </source>
</evidence>
<dbReference type="SUPFAM" id="SSF46894">
    <property type="entry name" value="C-terminal effector domain of the bipartite response regulators"/>
    <property type="match status" value="1"/>
</dbReference>
<dbReference type="InterPro" id="IPR058245">
    <property type="entry name" value="NreC/VraR/RcsB-like_REC"/>
</dbReference>
<sequence length="210" mass="23423">MKVIIIDDHPLVRSGLSTILSLNDSFECLGEASDIITSLQLIRQTNPDVALVDLKLGNEDGLDLIGKARDLGIQCKFIVLTSSANQEDIHRAKESNVDGYILKEALPEELFHAMQIVIQGRKYYDPNIFELMLTDHDTDHTFDDLTPKELEVLKELGKGLSNQEIASKLFVTEYTVKKHVSQVLAKLELSDRTNAALYANSKGLVTYAVH</sequence>
<comment type="caution">
    <text evidence="8">The sequence shown here is derived from an EMBL/GenBank/DDBJ whole genome shotgun (WGS) entry which is preliminary data.</text>
</comment>
<reference evidence="8 9" key="1">
    <citation type="submission" date="2023-08" db="EMBL/GenBank/DDBJ databases">
        <authorList>
            <person name="Park J.-S."/>
        </authorList>
    </citation>
    <scope>NUCLEOTIDE SEQUENCE [LARGE SCALE GENOMIC DNA]</scope>
    <source>
        <strain evidence="8 9">2205SS18-9</strain>
    </source>
</reference>
<evidence type="ECO:0000313" key="9">
    <source>
        <dbReference type="Proteomes" id="UP001231941"/>
    </source>
</evidence>
<dbReference type="Gene3D" id="3.40.50.2300">
    <property type="match status" value="1"/>
</dbReference>
<feature type="domain" description="Response regulatory" evidence="7">
    <location>
        <begin position="2"/>
        <end position="118"/>
    </location>
</feature>
<evidence type="ECO:0000256" key="3">
    <source>
        <dbReference type="ARBA" id="ARBA00023125"/>
    </source>
</evidence>
<proteinExistence type="predicted"/>
<accession>A0ABT9IYF1</accession>
<dbReference type="InterPro" id="IPR011006">
    <property type="entry name" value="CheY-like_superfamily"/>
</dbReference>
<keyword evidence="1 5" id="KW-0597">Phosphoprotein</keyword>
<keyword evidence="3" id="KW-0238">DNA-binding</keyword>
<evidence type="ECO:0000256" key="5">
    <source>
        <dbReference type="PROSITE-ProRule" id="PRU00169"/>
    </source>
</evidence>
<dbReference type="InterPro" id="IPR039420">
    <property type="entry name" value="WalR-like"/>
</dbReference>
<feature type="modified residue" description="4-aspartylphosphate" evidence="5">
    <location>
        <position position="53"/>
    </location>
</feature>
<dbReference type="CDD" id="cd06170">
    <property type="entry name" value="LuxR_C_like"/>
    <property type="match status" value="1"/>
</dbReference>
<dbReference type="PRINTS" id="PR00038">
    <property type="entry name" value="HTHLUXR"/>
</dbReference>
<dbReference type="InterPro" id="IPR001789">
    <property type="entry name" value="Sig_transdc_resp-reg_receiver"/>
</dbReference>
<evidence type="ECO:0000256" key="4">
    <source>
        <dbReference type="ARBA" id="ARBA00023163"/>
    </source>
</evidence>
<dbReference type="PANTHER" id="PTHR43214">
    <property type="entry name" value="TWO-COMPONENT RESPONSE REGULATOR"/>
    <property type="match status" value="1"/>
</dbReference>
<dbReference type="Pfam" id="PF00072">
    <property type="entry name" value="Response_reg"/>
    <property type="match status" value="1"/>
</dbReference>
<dbReference type="EMBL" id="JAVAMP010000003">
    <property type="protein sequence ID" value="MDP5274387.1"/>
    <property type="molecule type" value="Genomic_DNA"/>
</dbReference>
<dbReference type="Pfam" id="PF00196">
    <property type="entry name" value="GerE"/>
    <property type="match status" value="1"/>
</dbReference>
<dbReference type="Proteomes" id="UP001231941">
    <property type="component" value="Unassembled WGS sequence"/>
</dbReference>
<protein>
    <submittedName>
        <fullName evidence="8">Response regulator transcription factor</fullName>
    </submittedName>
</protein>
<keyword evidence="4" id="KW-0804">Transcription</keyword>
<organism evidence="8 9">
    <name type="scientific">Chengkuizengella axinellae</name>
    <dbReference type="NCBI Taxonomy" id="3064388"/>
    <lineage>
        <taxon>Bacteria</taxon>
        <taxon>Bacillati</taxon>
        <taxon>Bacillota</taxon>
        <taxon>Bacilli</taxon>
        <taxon>Bacillales</taxon>
        <taxon>Paenibacillaceae</taxon>
        <taxon>Chengkuizengella</taxon>
    </lineage>
</organism>
<feature type="domain" description="HTH luxR-type" evidence="6">
    <location>
        <begin position="138"/>
        <end position="203"/>
    </location>
</feature>
<keyword evidence="2" id="KW-0805">Transcription regulation</keyword>
<name>A0ABT9IYF1_9BACL</name>
<evidence type="ECO:0000313" key="8">
    <source>
        <dbReference type="EMBL" id="MDP5274387.1"/>
    </source>
</evidence>
<dbReference type="PROSITE" id="PS50110">
    <property type="entry name" value="RESPONSE_REGULATORY"/>
    <property type="match status" value="1"/>
</dbReference>
<dbReference type="SUPFAM" id="SSF52172">
    <property type="entry name" value="CheY-like"/>
    <property type="match status" value="1"/>
</dbReference>
<evidence type="ECO:0000256" key="2">
    <source>
        <dbReference type="ARBA" id="ARBA00023015"/>
    </source>
</evidence>